<reference evidence="3" key="2">
    <citation type="journal article" date="2017" name="J. Med. Entomol.">
        <title>Transcriptome Analysis of the Triatoma infestans (Hemiptera: Reduviidae) Integument.</title>
        <authorList>
            <person name="Calderon-Fernandez G.M."/>
            <person name="Moriconi D.E."/>
            <person name="Dulbecco A.B."/>
            <person name="Juarez M.P."/>
        </authorList>
    </citation>
    <scope>NUCLEOTIDE SEQUENCE</scope>
    <source>
        <strain evidence="3">Int1</strain>
        <tissue evidence="3">Integument</tissue>
    </source>
</reference>
<dbReference type="GO" id="GO:0006196">
    <property type="term" value="P:AMP catabolic process"/>
    <property type="evidence" value="ECO:0007669"/>
    <property type="project" value="TreeGrafter"/>
</dbReference>
<dbReference type="PANTHER" id="PTHR11575">
    <property type="entry name" value="5'-NUCLEOTIDASE-RELATED"/>
    <property type="match status" value="1"/>
</dbReference>
<comment type="catalytic activity">
    <reaction evidence="1">
        <text>a ribonucleoside 5'-phosphate + H2O = a ribonucleoside + phosphate</text>
        <dbReference type="Rhea" id="RHEA:12484"/>
        <dbReference type="ChEBI" id="CHEBI:15377"/>
        <dbReference type="ChEBI" id="CHEBI:18254"/>
        <dbReference type="ChEBI" id="CHEBI:43474"/>
        <dbReference type="ChEBI" id="CHEBI:58043"/>
        <dbReference type="EC" id="3.1.3.5"/>
    </reaction>
</comment>
<protein>
    <recommendedName>
        <fullName evidence="2">5'-nucleotidase</fullName>
        <ecNumber evidence="2">3.1.3.5</ecNumber>
    </recommendedName>
</protein>
<proteinExistence type="predicted"/>
<evidence type="ECO:0000256" key="1">
    <source>
        <dbReference type="ARBA" id="ARBA00000815"/>
    </source>
</evidence>
<dbReference type="InterPro" id="IPR029052">
    <property type="entry name" value="Metallo-depent_PP-like"/>
</dbReference>
<dbReference type="EMBL" id="GEMB01006545">
    <property type="protein sequence ID" value="JAR96798.1"/>
    <property type="molecule type" value="Transcribed_RNA"/>
</dbReference>
<sequence length="99" mass="11212">MLAILIKEHQCIRFFKWKILVPLMHMLGIDIMSLGNHEFDDGIPGLVPFLQNIRIPVVTCNLDTSAEPSLTNHTALKPWHMLSVANVKIAVIGYLNTRH</sequence>
<dbReference type="InterPro" id="IPR006179">
    <property type="entry name" value="5_nucleotidase/apyrase"/>
</dbReference>
<reference evidence="3" key="1">
    <citation type="submission" date="2016-04" db="EMBL/GenBank/DDBJ databases">
        <authorList>
            <person name="Calderon-Fernandez G.M.Sr."/>
        </authorList>
    </citation>
    <scope>NUCLEOTIDE SEQUENCE</scope>
    <source>
        <strain evidence="3">Int1</strain>
        <tissue evidence="3">Integument</tissue>
    </source>
</reference>
<dbReference type="EC" id="3.1.3.5" evidence="2"/>
<dbReference type="GO" id="GO:0005886">
    <property type="term" value="C:plasma membrane"/>
    <property type="evidence" value="ECO:0007669"/>
    <property type="project" value="TreeGrafter"/>
</dbReference>
<evidence type="ECO:0000313" key="3">
    <source>
        <dbReference type="EMBL" id="JAR96798.1"/>
    </source>
</evidence>
<organism evidence="3">
    <name type="scientific">Triatoma infestans</name>
    <name type="common">Assassin bug</name>
    <dbReference type="NCBI Taxonomy" id="30076"/>
    <lineage>
        <taxon>Eukaryota</taxon>
        <taxon>Metazoa</taxon>
        <taxon>Ecdysozoa</taxon>
        <taxon>Arthropoda</taxon>
        <taxon>Hexapoda</taxon>
        <taxon>Insecta</taxon>
        <taxon>Pterygota</taxon>
        <taxon>Neoptera</taxon>
        <taxon>Paraneoptera</taxon>
        <taxon>Hemiptera</taxon>
        <taxon>Heteroptera</taxon>
        <taxon>Panheteroptera</taxon>
        <taxon>Cimicomorpha</taxon>
        <taxon>Reduviidae</taxon>
        <taxon>Triatominae</taxon>
        <taxon>Triatoma</taxon>
    </lineage>
</organism>
<dbReference type="Gene3D" id="3.60.21.10">
    <property type="match status" value="1"/>
</dbReference>
<dbReference type="AlphaFoldDB" id="A0A170VMP7"/>
<dbReference type="GO" id="GO:0008253">
    <property type="term" value="F:5'-nucleotidase activity"/>
    <property type="evidence" value="ECO:0007669"/>
    <property type="project" value="UniProtKB-EC"/>
</dbReference>
<dbReference type="PANTHER" id="PTHR11575:SF24">
    <property type="entry name" value="5'-NUCLEOTIDASE"/>
    <property type="match status" value="1"/>
</dbReference>
<accession>A0A170VMP7</accession>
<name>A0A170VMP7_TRIIF</name>
<evidence type="ECO:0000256" key="2">
    <source>
        <dbReference type="ARBA" id="ARBA00012643"/>
    </source>
</evidence>
<dbReference type="SUPFAM" id="SSF56300">
    <property type="entry name" value="Metallo-dependent phosphatases"/>
    <property type="match status" value="1"/>
</dbReference>